<sequence length="121" mass="12087">MFSTISSMSQITNSRRVVTAVSLTFVVRFTRNVYSISRSYEGPGIGDDARGGEDGTTTAAAATAGGTGVGVGAGAGVGVGAGAGGGDDDSGGPSRFGSRPGNRLLKESLRVLQDANFNVLN</sequence>
<organism evidence="2 3">
    <name type="scientific">Bimuria novae-zelandiae CBS 107.79</name>
    <dbReference type="NCBI Taxonomy" id="1447943"/>
    <lineage>
        <taxon>Eukaryota</taxon>
        <taxon>Fungi</taxon>
        <taxon>Dikarya</taxon>
        <taxon>Ascomycota</taxon>
        <taxon>Pezizomycotina</taxon>
        <taxon>Dothideomycetes</taxon>
        <taxon>Pleosporomycetidae</taxon>
        <taxon>Pleosporales</taxon>
        <taxon>Massarineae</taxon>
        <taxon>Didymosphaeriaceae</taxon>
        <taxon>Bimuria</taxon>
    </lineage>
</organism>
<protein>
    <submittedName>
        <fullName evidence="2">Uncharacterized protein</fullName>
    </submittedName>
</protein>
<name>A0A6A5VNY5_9PLEO</name>
<keyword evidence="3" id="KW-1185">Reference proteome</keyword>
<dbReference type="AlphaFoldDB" id="A0A6A5VNY5"/>
<dbReference type="Proteomes" id="UP000800036">
    <property type="component" value="Unassembled WGS sequence"/>
</dbReference>
<feature type="region of interest" description="Disordered" evidence="1">
    <location>
        <begin position="80"/>
        <end position="103"/>
    </location>
</feature>
<accession>A0A6A5VNY5</accession>
<evidence type="ECO:0000313" key="2">
    <source>
        <dbReference type="EMBL" id="KAF1978219.1"/>
    </source>
</evidence>
<evidence type="ECO:0000313" key="3">
    <source>
        <dbReference type="Proteomes" id="UP000800036"/>
    </source>
</evidence>
<gene>
    <name evidence="2" type="ORF">BU23DRAFT_253461</name>
</gene>
<evidence type="ECO:0000256" key="1">
    <source>
        <dbReference type="SAM" id="MobiDB-lite"/>
    </source>
</evidence>
<proteinExistence type="predicted"/>
<dbReference type="EMBL" id="ML976661">
    <property type="protein sequence ID" value="KAF1978219.1"/>
    <property type="molecule type" value="Genomic_DNA"/>
</dbReference>
<reference evidence="2" key="1">
    <citation type="journal article" date="2020" name="Stud. Mycol.">
        <title>101 Dothideomycetes genomes: a test case for predicting lifestyles and emergence of pathogens.</title>
        <authorList>
            <person name="Haridas S."/>
            <person name="Albert R."/>
            <person name="Binder M."/>
            <person name="Bloem J."/>
            <person name="Labutti K."/>
            <person name="Salamov A."/>
            <person name="Andreopoulos B."/>
            <person name="Baker S."/>
            <person name="Barry K."/>
            <person name="Bills G."/>
            <person name="Bluhm B."/>
            <person name="Cannon C."/>
            <person name="Castanera R."/>
            <person name="Culley D."/>
            <person name="Daum C."/>
            <person name="Ezra D."/>
            <person name="Gonzalez J."/>
            <person name="Henrissat B."/>
            <person name="Kuo A."/>
            <person name="Liang C."/>
            <person name="Lipzen A."/>
            <person name="Lutzoni F."/>
            <person name="Magnuson J."/>
            <person name="Mondo S."/>
            <person name="Nolan M."/>
            <person name="Ohm R."/>
            <person name="Pangilinan J."/>
            <person name="Park H.-J."/>
            <person name="Ramirez L."/>
            <person name="Alfaro M."/>
            <person name="Sun H."/>
            <person name="Tritt A."/>
            <person name="Yoshinaga Y."/>
            <person name="Zwiers L.-H."/>
            <person name="Turgeon B."/>
            <person name="Goodwin S."/>
            <person name="Spatafora J."/>
            <person name="Crous P."/>
            <person name="Grigoriev I."/>
        </authorList>
    </citation>
    <scope>NUCLEOTIDE SEQUENCE</scope>
    <source>
        <strain evidence="2">CBS 107.79</strain>
    </source>
</reference>